<protein>
    <recommendedName>
        <fullName evidence="6">Gas vesicle synthesis GvpLGvpF</fullName>
    </recommendedName>
</protein>
<reference evidence="5" key="1">
    <citation type="submission" date="2017-09" db="EMBL/GenBank/DDBJ databases">
        <title>Depth-based differentiation of microbial function through sediment-hosted aquifers and enrichment of novel symbionts in the deep terrestrial subsurface.</title>
        <authorList>
            <person name="Probst A.J."/>
            <person name="Ladd B."/>
            <person name="Jarett J.K."/>
            <person name="Geller-Mcgrath D.E."/>
            <person name="Sieber C.M.K."/>
            <person name="Emerson J.B."/>
            <person name="Anantharaman K."/>
            <person name="Thomas B.C."/>
            <person name="Malmstrom R."/>
            <person name="Stieglmeier M."/>
            <person name="Klingl A."/>
            <person name="Woyke T."/>
            <person name="Ryan C.M."/>
            <person name="Banfield J.F."/>
        </authorList>
    </citation>
    <scope>NUCLEOTIDE SEQUENCE [LARGE SCALE GENOMIC DNA]</scope>
</reference>
<dbReference type="Pfam" id="PF06386">
    <property type="entry name" value="GvpL_GvpF"/>
    <property type="match status" value="1"/>
</dbReference>
<evidence type="ECO:0000256" key="3">
    <source>
        <dbReference type="ARBA" id="ARBA00035643"/>
    </source>
</evidence>
<dbReference type="EMBL" id="PFCI01000019">
    <property type="protein sequence ID" value="PIR72189.1"/>
    <property type="molecule type" value="Genomic_DNA"/>
</dbReference>
<dbReference type="GO" id="GO:0031412">
    <property type="term" value="P:gas vesicle organization"/>
    <property type="evidence" value="ECO:0007669"/>
    <property type="project" value="InterPro"/>
</dbReference>
<evidence type="ECO:0000256" key="2">
    <source>
        <dbReference type="ARBA" id="ARBA00035108"/>
    </source>
</evidence>
<organism evidence="4 5">
    <name type="scientific">Candidatus Nealsonbacteria bacterium CG10_big_fil_rev_8_21_14_0_10_36_228</name>
    <dbReference type="NCBI Taxonomy" id="1974708"/>
    <lineage>
        <taxon>Bacteria</taxon>
        <taxon>Candidatus Nealsoniibacteriota</taxon>
    </lineage>
</organism>
<gene>
    <name evidence="4" type="ORF">COU41_00835</name>
</gene>
<evidence type="ECO:0000313" key="4">
    <source>
        <dbReference type="EMBL" id="PIR72189.1"/>
    </source>
</evidence>
<comment type="subcellular location">
    <subcellularLocation>
        <location evidence="2">Gas vesicle</location>
    </subcellularLocation>
</comment>
<feature type="non-terminal residue" evidence="4">
    <location>
        <position position="1"/>
    </location>
</feature>
<sequence length="248" mass="29026">KYLYCIIKEKAPRKFNILGQEEKEVYTINEDGLAIAVSDTPKEEYSFIKEHLTGHQKVIEEIMKEGYDVLPVRFGTIAKSEEDVKEKVLKSERKRLLETFPIVEGRVELGLRAFWKDMSSIFQEIVKEDPEIQRAKREVQKNPLQLKVASVGELVQKSLDLKREKEASKILSPLKKLAVDFKERKLLRSRDVMKDSMILSSAFLVSKENEIEFDKRVRAFSEEYDKRIRFIYMGPIPPFNFVELHLEV</sequence>
<dbReference type="InterPro" id="IPR009430">
    <property type="entry name" value="GvpL/GvpF"/>
</dbReference>
<keyword evidence="1" id="KW-0304">Gas vesicle</keyword>
<comment type="caution">
    <text evidence="4">The sequence shown here is derived from an EMBL/GenBank/DDBJ whole genome shotgun (WGS) entry which is preliminary data.</text>
</comment>
<dbReference type="PANTHER" id="PTHR36852">
    <property type="entry name" value="PROTEIN GVPL 2"/>
    <property type="match status" value="1"/>
</dbReference>
<dbReference type="Proteomes" id="UP000237006">
    <property type="component" value="Unassembled WGS sequence"/>
</dbReference>
<evidence type="ECO:0000256" key="1">
    <source>
        <dbReference type="ARBA" id="ARBA00022987"/>
    </source>
</evidence>
<dbReference type="PANTHER" id="PTHR36852:SF1">
    <property type="entry name" value="PROTEIN GVPL 2"/>
    <property type="match status" value="1"/>
</dbReference>
<evidence type="ECO:0008006" key="6">
    <source>
        <dbReference type="Google" id="ProtNLM"/>
    </source>
</evidence>
<comment type="similarity">
    <text evidence="3">Belongs to the gas vesicle GvpF/GvpL family.</text>
</comment>
<dbReference type="AlphaFoldDB" id="A0A2H0TKA6"/>
<proteinExistence type="inferred from homology"/>
<accession>A0A2H0TKA6</accession>
<name>A0A2H0TKA6_9BACT</name>
<evidence type="ECO:0000313" key="5">
    <source>
        <dbReference type="Proteomes" id="UP000237006"/>
    </source>
</evidence>
<dbReference type="GO" id="GO:0031411">
    <property type="term" value="C:gas vesicle"/>
    <property type="evidence" value="ECO:0007669"/>
    <property type="project" value="UniProtKB-SubCell"/>
</dbReference>